<dbReference type="SUPFAM" id="SSF48498">
    <property type="entry name" value="Tetracyclin repressor-like, C-terminal domain"/>
    <property type="match status" value="1"/>
</dbReference>
<keyword evidence="1 2" id="KW-0238">DNA-binding</keyword>
<sequence length="240" mass="26794">MSTPPRSRAAVGLPPVTPDEVVDAAVRLTFRHGLDGWSIRALAAEVGVAQAVVYHHVGDRSQIVQAVARKVLAQIPLPSADLSWRDWFSTLFTDIRKVALQYHGVAREILVFGPVVDSHGIIDAGIETLRRAGFGTEAPMIFNYLSNTAFSLIAAEDERNSAPDKRLERARRLVDIAQESDRPGLATMAEWLRDRSKNMDYLRAHDAHFYRYCMRRALDGAQARLPALRKRAARRRATKG</sequence>
<dbReference type="Proteomes" id="UP000584374">
    <property type="component" value="Unassembled WGS sequence"/>
</dbReference>
<gene>
    <name evidence="4" type="ORF">BJ970_006570</name>
</gene>
<name>A0A840QFW3_9PSEU</name>
<organism evidence="4 5">
    <name type="scientific">Saccharopolyspora phatthalungensis</name>
    <dbReference type="NCBI Taxonomy" id="664693"/>
    <lineage>
        <taxon>Bacteria</taxon>
        <taxon>Bacillati</taxon>
        <taxon>Actinomycetota</taxon>
        <taxon>Actinomycetes</taxon>
        <taxon>Pseudonocardiales</taxon>
        <taxon>Pseudonocardiaceae</taxon>
        <taxon>Saccharopolyspora</taxon>
    </lineage>
</organism>
<dbReference type="PRINTS" id="PR00455">
    <property type="entry name" value="HTHTETR"/>
</dbReference>
<evidence type="ECO:0000256" key="1">
    <source>
        <dbReference type="ARBA" id="ARBA00023125"/>
    </source>
</evidence>
<dbReference type="Pfam" id="PF00440">
    <property type="entry name" value="TetR_N"/>
    <property type="match status" value="1"/>
</dbReference>
<comment type="caution">
    <text evidence="4">The sequence shown here is derived from an EMBL/GenBank/DDBJ whole genome shotgun (WGS) entry which is preliminary data.</text>
</comment>
<dbReference type="EMBL" id="JACHIW010000002">
    <property type="protein sequence ID" value="MBB5158971.1"/>
    <property type="molecule type" value="Genomic_DNA"/>
</dbReference>
<proteinExistence type="predicted"/>
<feature type="DNA-binding region" description="H-T-H motif" evidence="2">
    <location>
        <begin position="38"/>
        <end position="57"/>
    </location>
</feature>
<dbReference type="AlphaFoldDB" id="A0A840QFW3"/>
<evidence type="ECO:0000313" key="4">
    <source>
        <dbReference type="EMBL" id="MBB5158971.1"/>
    </source>
</evidence>
<protein>
    <submittedName>
        <fullName evidence="4">AcrR family transcriptional regulator</fullName>
    </submittedName>
</protein>
<evidence type="ECO:0000259" key="3">
    <source>
        <dbReference type="PROSITE" id="PS50977"/>
    </source>
</evidence>
<dbReference type="Gene3D" id="1.10.357.10">
    <property type="entry name" value="Tetracycline Repressor, domain 2"/>
    <property type="match status" value="1"/>
</dbReference>
<dbReference type="RefSeq" id="WP_184731091.1">
    <property type="nucleotide sequence ID" value="NZ_JACHIW010000002.1"/>
</dbReference>
<dbReference type="InterPro" id="IPR001647">
    <property type="entry name" value="HTH_TetR"/>
</dbReference>
<feature type="domain" description="HTH tetR-type" evidence="3">
    <location>
        <begin position="15"/>
        <end position="75"/>
    </location>
</feature>
<keyword evidence="5" id="KW-1185">Reference proteome</keyword>
<accession>A0A840QFW3</accession>
<dbReference type="InterPro" id="IPR009057">
    <property type="entry name" value="Homeodomain-like_sf"/>
</dbReference>
<dbReference type="InterPro" id="IPR036271">
    <property type="entry name" value="Tet_transcr_reg_TetR-rel_C_sf"/>
</dbReference>
<dbReference type="GO" id="GO:0003677">
    <property type="term" value="F:DNA binding"/>
    <property type="evidence" value="ECO:0007669"/>
    <property type="project" value="UniProtKB-UniRule"/>
</dbReference>
<reference evidence="4 5" key="1">
    <citation type="submission" date="2020-08" db="EMBL/GenBank/DDBJ databases">
        <title>Sequencing the genomes of 1000 actinobacteria strains.</title>
        <authorList>
            <person name="Klenk H.-P."/>
        </authorList>
    </citation>
    <scope>NUCLEOTIDE SEQUENCE [LARGE SCALE GENOMIC DNA]</scope>
    <source>
        <strain evidence="4 5">DSM 45584</strain>
    </source>
</reference>
<evidence type="ECO:0000313" key="5">
    <source>
        <dbReference type="Proteomes" id="UP000584374"/>
    </source>
</evidence>
<evidence type="ECO:0000256" key="2">
    <source>
        <dbReference type="PROSITE-ProRule" id="PRU00335"/>
    </source>
</evidence>
<dbReference type="PROSITE" id="PS50977">
    <property type="entry name" value="HTH_TETR_2"/>
    <property type="match status" value="1"/>
</dbReference>
<dbReference type="SUPFAM" id="SSF46689">
    <property type="entry name" value="Homeodomain-like"/>
    <property type="match status" value="1"/>
</dbReference>